<gene>
    <name evidence="1" type="ORF">GRI72_06310</name>
</gene>
<reference evidence="1 2" key="1">
    <citation type="submission" date="2019-12" db="EMBL/GenBank/DDBJ databases">
        <title>Genomic-based taxomic classification of the family Erythrobacteraceae.</title>
        <authorList>
            <person name="Xu L."/>
        </authorList>
    </citation>
    <scope>NUCLEOTIDE SEQUENCE [LARGE SCALE GENOMIC DNA]</scope>
    <source>
        <strain evidence="1 2">H32</strain>
    </source>
</reference>
<dbReference type="Proteomes" id="UP000444401">
    <property type="component" value="Unassembled WGS sequence"/>
</dbReference>
<proteinExistence type="predicted"/>
<name>A0ABW9UWU9_9SPHN</name>
<dbReference type="EMBL" id="WTYO01000002">
    <property type="protein sequence ID" value="MXO68436.1"/>
    <property type="molecule type" value="Genomic_DNA"/>
</dbReference>
<organism evidence="1 2">
    <name type="scientific">Pelagerythrobacter marinus</name>
    <dbReference type="NCBI Taxonomy" id="538382"/>
    <lineage>
        <taxon>Bacteria</taxon>
        <taxon>Pseudomonadati</taxon>
        <taxon>Pseudomonadota</taxon>
        <taxon>Alphaproteobacteria</taxon>
        <taxon>Sphingomonadales</taxon>
        <taxon>Erythrobacteraceae</taxon>
        <taxon>Pelagerythrobacter</taxon>
    </lineage>
</organism>
<dbReference type="CDD" id="cd12952">
    <property type="entry name" value="MMP_ACEL2062"/>
    <property type="match status" value="1"/>
</dbReference>
<evidence type="ECO:0000313" key="2">
    <source>
        <dbReference type="Proteomes" id="UP000444401"/>
    </source>
</evidence>
<comment type="caution">
    <text evidence="1">The sequence shown here is derived from an EMBL/GenBank/DDBJ whole genome shotgun (WGS) entry which is preliminary data.</text>
</comment>
<dbReference type="Gene3D" id="3.30.2010.20">
    <property type="match status" value="1"/>
</dbReference>
<protein>
    <submittedName>
        <fullName evidence="1">Neutral zinc metallopeptidase</fullName>
    </submittedName>
</protein>
<sequence>MERFREPPSAAEMERMAGAVVAGLPEEFREPMRAVVVRVEEFATREQLDSVGIRSKWDLTGLYEGRPLDEQSIWDPGDLPPVISLFRQPLVREWRETGVDFGDLVRHVVIHEAGHHFGFSDEEMHWLEENAGDAHVRPSSTATGAEGEGA</sequence>
<keyword evidence="2" id="KW-1185">Reference proteome</keyword>
<dbReference type="SUPFAM" id="SSF55486">
    <property type="entry name" value="Metalloproteases ('zincins'), catalytic domain"/>
    <property type="match status" value="1"/>
</dbReference>
<dbReference type="InterPro" id="IPR038555">
    <property type="entry name" value="Zincin_1_sf"/>
</dbReference>
<accession>A0ABW9UWU9</accession>
<dbReference type="Pfam" id="PF06262">
    <property type="entry name" value="Zincin_1"/>
    <property type="match status" value="1"/>
</dbReference>
<dbReference type="InterPro" id="IPR010428">
    <property type="entry name" value="Zincin_1"/>
</dbReference>
<evidence type="ECO:0000313" key="1">
    <source>
        <dbReference type="EMBL" id="MXO68436.1"/>
    </source>
</evidence>